<dbReference type="Pfam" id="PF04773">
    <property type="entry name" value="FecR"/>
    <property type="match status" value="1"/>
</dbReference>
<dbReference type="PANTHER" id="PTHR30273">
    <property type="entry name" value="PERIPLASMIC SIGNAL SENSOR AND SIGMA FACTOR ACTIVATOR FECR-RELATED"/>
    <property type="match status" value="1"/>
</dbReference>
<protein>
    <submittedName>
        <fullName evidence="4">FecR domain-containing protein</fullName>
    </submittedName>
</protein>
<dbReference type="InterPro" id="IPR032508">
    <property type="entry name" value="FecR_C"/>
</dbReference>
<dbReference type="RefSeq" id="WP_247810342.1">
    <property type="nucleotide sequence ID" value="NZ_CP095855.1"/>
</dbReference>
<dbReference type="EMBL" id="CP095855">
    <property type="protein sequence ID" value="UPK68001.1"/>
    <property type="molecule type" value="Genomic_DNA"/>
</dbReference>
<name>A0ABY4HW39_CHIFI</name>
<dbReference type="PANTHER" id="PTHR30273:SF2">
    <property type="entry name" value="PROTEIN FECR"/>
    <property type="match status" value="1"/>
</dbReference>
<dbReference type="InterPro" id="IPR006860">
    <property type="entry name" value="FecR"/>
</dbReference>
<feature type="domain" description="FecR protein" evidence="2">
    <location>
        <begin position="176"/>
        <end position="268"/>
    </location>
</feature>
<evidence type="ECO:0000313" key="4">
    <source>
        <dbReference type="EMBL" id="UPK68001.1"/>
    </source>
</evidence>
<evidence type="ECO:0000313" key="5">
    <source>
        <dbReference type="Proteomes" id="UP000830198"/>
    </source>
</evidence>
<feature type="transmembrane region" description="Helical" evidence="1">
    <location>
        <begin position="84"/>
        <end position="106"/>
    </location>
</feature>
<dbReference type="Proteomes" id="UP000830198">
    <property type="component" value="Chromosome"/>
</dbReference>
<keyword evidence="5" id="KW-1185">Reference proteome</keyword>
<dbReference type="Pfam" id="PF16344">
    <property type="entry name" value="FecR_C"/>
    <property type="match status" value="1"/>
</dbReference>
<sequence length="381" mass="42235">MQIEHELIETLVLKEISGDITSSEAALLSEVLKSDAKARELAEKIRSQVDVIALRNFLLKNDEKVFTQEIITKIQAHKKKRENILRLISISAAASLIIFACIWYFFYNRGSNVPDTTIATRPPSSHDIILSLPNGRRMQLDSTDQKLQVGGIRISTKNRTLTYAANIDASAAEYATLTVPAGRDYKIHLKDGSEIHLNAATKLRFPLTFTGNIREVTIDGEAYLKVAHNTEKPFIVHLPAGTVEVLGTEFNINTYDSAVERISLVSGSLRIKTPASATLLKPGREAVATANDIVVGLFDADEVLAWREGKYYIDNATLAELSAVLSRWYGCTVVVDTKDAASQRFTGILYRSKPVELMLKSIQLTNTIDYSTDEKGIIHIK</sequence>
<dbReference type="InterPro" id="IPR012373">
    <property type="entry name" value="Ferrdict_sens_TM"/>
</dbReference>
<gene>
    <name evidence="4" type="ORF">MYF79_23905</name>
</gene>
<dbReference type="Gene3D" id="3.55.50.30">
    <property type="match status" value="1"/>
</dbReference>
<reference evidence="4 5" key="1">
    <citation type="submission" date="2022-04" db="EMBL/GenBank/DDBJ databases">
        <title>The arsenic-methylating capacity of Chitinophaga filiformis YT5 during chitin decomposition.</title>
        <authorList>
            <person name="Chen G."/>
            <person name="Liang Y."/>
        </authorList>
    </citation>
    <scope>NUCLEOTIDE SEQUENCE [LARGE SCALE GENOMIC DNA]</scope>
    <source>
        <strain evidence="4 5">YT5</strain>
    </source>
</reference>
<dbReference type="Gene3D" id="2.60.120.1440">
    <property type="match status" value="1"/>
</dbReference>
<evidence type="ECO:0000259" key="2">
    <source>
        <dbReference type="Pfam" id="PF04773"/>
    </source>
</evidence>
<keyword evidence="1" id="KW-1133">Transmembrane helix</keyword>
<feature type="domain" description="Protein FecR C-terminal" evidence="3">
    <location>
        <begin position="311"/>
        <end position="378"/>
    </location>
</feature>
<keyword evidence="1" id="KW-0812">Transmembrane</keyword>
<proteinExistence type="predicted"/>
<keyword evidence="1" id="KW-0472">Membrane</keyword>
<accession>A0ABY4HW39</accession>
<organism evidence="4 5">
    <name type="scientific">Chitinophaga filiformis</name>
    <name type="common">Myxococcus filiformis</name>
    <name type="synonym">Flexibacter filiformis</name>
    <dbReference type="NCBI Taxonomy" id="104663"/>
    <lineage>
        <taxon>Bacteria</taxon>
        <taxon>Pseudomonadati</taxon>
        <taxon>Bacteroidota</taxon>
        <taxon>Chitinophagia</taxon>
        <taxon>Chitinophagales</taxon>
        <taxon>Chitinophagaceae</taxon>
        <taxon>Chitinophaga</taxon>
    </lineage>
</organism>
<evidence type="ECO:0000256" key="1">
    <source>
        <dbReference type="SAM" id="Phobius"/>
    </source>
</evidence>
<evidence type="ECO:0000259" key="3">
    <source>
        <dbReference type="Pfam" id="PF16344"/>
    </source>
</evidence>